<dbReference type="InterPro" id="IPR001279">
    <property type="entry name" value="Metallo-B-lactamas"/>
</dbReference>
<keyword evidence="3" id="KW-1185">Reference proteome</keyword>
<protein>
    <submittedName>
        <fullName evidence="2">MBL fold metallo-hydrolase</fullName>
    </submittedName>
</protein>
<dbReference type="EMBL" id="JBHSPA010000033">
    <property type="protein sequence ID" value="MFC5828006.1"/>
    <property type="molecule type" value="Genomic_DNA"/>
</dbReference>
<dbReference type="RefSeq" id="WP_379517510.1">
    <property type="nucleotide sequence ID" value="NZ_JBHSPA010000033.1"/>
</dbReference>
<dbReference type="SUPFAM" id="SSF56281">
    <property type="entry name" value="Metallo-hydrolase/oxidoreductase"/>
    <property type="match status" value="1"/>
</dbReference>
<comment type="caution">
    <text evidence="2">The sequence shown here is derived from an EMBL/GenBank/DDBJ whole genome shotgun (WGS) entry which is preliminary data.</text>
</comment>
<name>A0ABW1CT45_9ACTN</name>
<dbReference type="SMART" id="SM00849">
    <property type="entry name" value="Lactamase_B"/>
    <property type="match status" value="1"/>
</dbReference>
<reference evidence="3" key="1">
    <citation type="journal article" date="2019" name="Int. J. Syst. Evol. Microbiol.">
        <title>The Global Catalogue of Microorganisms (GCM) 10K type strain sequencing project: providing services to taxonomists for standard genome sequencing and annotation.</title>
        <authorList>
            <consortium name="The Broad Institute Genomics Platform"/>
            <consortium name="The Broad Institute Genome Sequencing Center for Infectious Disease"/>
            <person name="Wu L."/>
            <person name="Ma J."/>
        </authorList>
    </citation>
    <scope>NUCLEOTIDE SEQUENCE [LARGE SCALE GENOMIC DNA]</scope>
    <source>
        <strain evidence="3">CCUG 53903</strain>
    </source>
</reference>
<gene>
    <name evidence="2" type="ORF">ACFPZ3_29430</name>
</gene>
<organism evidence="2 3">
    <name type="scientific">Nonomuraea insulae</name>
    <dbReference type="NCBI Taxonomy" id="1616787"/>
    <lineage>
        <taxon>Bacteria</taxon>
        <taxon>Bacillati</taxon>
        <taxon>Actinomycetota</taxon>
        <taxon>Actinomycetes</taxon>
        <taxon>Streptosporangiales</taxon>
        <taxon>Streptosporangiaceae</taxon>
        <taxon>Nonomuraea</taxon>
    </lineage>
</organism>
<dbReference type="Pfam" id="PF12706">
    <property type="entry name" value="Lactamase_B_2"/>
    <property type="match status" value="1"/>
</dbReference>
<evidence type="ECO:0000313" key="2">
    <source>
        <dbReference type="EMBL" id="MFC5828006.1"/>
    </source>
</evidence>
<dbReference type="Proteomes" id="UP001596058">
    <property type="component" value="Unassembled WGS sequence"/>
</dbReference>
<evidence type="ECO:0000313" key="3">
    <source>
        <dbReference type="Proteomes" id="UP001596058"/>
    </source>
</evidence>
<dbReference type="PANTHER" id="PTHR46018">
    <property type="entry name" value="ZINC PHOSPHODIESTERASE ELAC PROTEIN 1"/>
    <property type="match status" value="1"/>
</dbReference>
<accession>A0ABW1CT45</accession>
<sequence>MGATMRLTVLGCRAGMPSGGVASSGYLVTTGATRLLLDCGPGVATALGGVVRPESLSGVVISHLHIDHCYDLLPLGRRILSDQLTDPFAVHDVGALRPAIPLYVPVGGRDLLRAMAALFPLSTAPILDRVFELALDVREYRPGEVLEIGDCHVGLHALRHALPNCGSRIRGPAGILAYTGDTGVTDALHALAADADLLLAEATLDRTDISRHGHLSAADAARAAQAAGAAQLMLTHLPDDNATGHETRRAEAKLHFDGPVHIAAPGLIHDLA</sequence>
<dbReference type="Gene3D" id="3.60.15.10">
    <property type="entry name" value="Ribonuclease Z/Hydroxyacylglutathione hydrolase-like"/>
    <property type="match status" value="1"/>
</dbReference>
<feature type="domain" description="Metallo-beta-lactamase" evidence="1">
    <location>
        <begin position="22"/>
        <end position="245"/>
    </location>
</feature>
<dbReference type="PANTHER" id="PTHR46018:SF4">
    <property type="entry name" value="METALLO-HYDROLASE YHFI-RELATED"/>
    <property type="match status" value="1"/>
</dbReference>
<dbReference type="InterPro" id="IPR036866">
    <property type="entry name" value="RibonucZ/Hydroxyglut_hydro"/>
</dbReference>
<evidence type="ECO:0000259" key="1">
    <source>
        <dbReference type="SMART" id="SM00849"/>
    </source>
</evidence>
<proteinExistence type="predicted"/>